<proteinExistence type="predicted"/>
<evidence type="ECO:0000256" key="1">
    <source>
        <dbReference type="SAM" id="MobiDB-lite"/>
    </source>
</evidence>
<evidence type="ECO:0000313" key="4">
    <source>
        <dbReference type="Proteomes" id="UP000242561"/>
    </source>
</evidence>
<dbReference type="RefSeq" id="WP_083550152.1">
    <property type="nucleotide sequence ID" value="NZ_CP018154.1"/>
</dbReference>
<organism evidence="3 4">
    <name type="scientific">Sphingorhabdus lutea</name>
    <dbReference type="NCBI Taxonomy" id="1913578"/>
    <lineage>
        <taxon>Bacteria</taxon>
        <taxon>Pseudomonadati</taxon>
        <taxon>Pseudomonadota</taxon>
        <taxon>Alphaproteobacteria</taxon>
        <taxon>Sphingomonadales</taxon>
        <taxon>Sphingomonadaceae</taxon>
        <taxon>Sphingorhabdus</taxon>
    </lineage>
</organism>
<accession>A0A1L3JBQ7</accession>
<keyword evidence="2" id="KW-0472">Membrane</keyword>
<dbReference type="Pfam" id="PF11003">
    <property type="entry name" value="DUF2842"/>
    <property type="match status" value="1"/>
</dbReference>
<dbReference type="OrthoDB" id="7510023at2"/>
<name>A0A1L3JBQ7_9SPHN</name>
<protein>
    <recommendedName>
        <fullName evidence="5">DUF2842 domain-containing protein</fullName>
    </recommendedName>
</protein>
<keyword evidence="2" id="KW-0812">Transmembrane</keyword>
<dbReference type="AlphaFoldDB" id="A0A1L3JBQ7"/>
<evidence type="ECO:0008006" key="5">
    <source>
        <dbReference type="Google" id="ProtNLM"/>
    </source>
</evidence>
<dbReference type="InterPro" id="IPR021265">
    <property type="entry name" value="DUF2842"/>
</dbReference>
<evidence type="ECO:0000256" key="2">
    <source>
        <dbReference type="SAM" id="Phobius"/>
    </source>
</evidence>
<feature type="region of interest" description="Disordered" evidence="1">
    <location>
        <begin position="1"/>
        <end position="24"/>
    </location>
</feature>
<feature type="transmembrane region" description="Helical" evidence="2">
    <location>
        <begin position="29"/>
        <end position="49"/>
    </location>
</feature>
<reference evidence="3 4" key="1">
    <citation type="submission" date="2016-11" db="EMBL/GenBank/DDBJ databases">
        <title>Sphingorhabdus sp. LPB0140, isolated from marine environment.</title>
        <authorList>
            <person name="Kim E."/>
            <person name="Yi H."/>
        </authorList>
    </citation>
    <scope>NUCLEOTIDE SEQUENCE [LARGE SCALE GENOMIC DNA]</scope>
    <source>
        <strain evidence="3 4">LPB0140</strain>
    </source>
</reference>
<dbReference type="KEGG" id="sphl:LPB140_07035"/>
<feature type="transmembrane region" description="Helical" evidence="2">
    <location>
        <begin position="55"/>
        <end position="73"/>
    </location>
</feature>
<evidence type="ECO:0000313" key="3">
    <source>
        <dbReference type="EMBL" id="APG62577.1"/>
    </source>
</evidence>
<dbReference type="STRING" id="1913578.LPB140_07035"/>
<gene>
    <name evidence="3" type="ORF">LPB140_07035</name>
</gene>
<keyword evidence="2" id="KW-1133">Transmembrane helix</keyword>
<dbReference type="Proteomes" id="UP000242561">
    <property type="component" value="Chromosome"/>
</dbReference>
<dbReference type="EMBL" id="CP018154">
    <property type="protein sequence ID" value="APG62577.1"/>
    <property type="molecule type" value="Genomic_DNA"/>
</dbReference>
<keyword evidence="4" id="KW-1185">Reference proteome</keyword>
<sequence length="86" mass="9543">MIKDSNKAAKSPKQIISPHKAQPNWRKPFGMMIILLTGLGVAFLIATQADYIGSLHIAVQTIIYIIVGIGWIFPIRPILRWMESGG</sequence>